<dbReference type="HOGENOM" id="CLU_1195837_0_0_1"/>
<dbReference type="SUPFAM" id="SSF48403">
    <property type="entry name" value="Ankyrin repeat"/>
    <property type="match status" value="1"/>
</dbReference>
<dbReference type="Proteomes" id="UP000014760">
    <property type="component" value="Unassembled WGS sequence"/>
</dbReference>
<evidence type="ECO:0000256" key="1">
    <source>
        <dbReference type="PROSITE-ProRule" id="PRU00023"/>
    </source>
</evidence>
<reference evidence="3" key="3">
    <citation type="submission" date="2015-06" db="UniProtKB">
        <authorList>
            <consortium name="EnsemblMetazoa"/>
        </authorList>
    </citation>
    <scope>IDENTIFICATION</scope>
</reference>
<organism evidence="2">
    <name type="scientific">Capitella teleta</name>
    <name type="common">Polychaete worm</name>
    <dbReference type="NCBI Taxonomy" id="283909"/>
    <lineage>
        <taxon>Eukaryota</taxon>
        <taxon>Metazoa</taxon>
        <taxon>Spiralia</taxon>
        <taxon>Lophotrochozoa</taxon>
        <taxon>Annelida</taxon>
        <taxon>Polychaeta</taxon>
        <taxon>Sedentaria</taxon>
        <taxon>Scolecida</taxon>
        <taxon>Capitellidae</taxon>
        <taxon>Capitella</taxon>
    </lineage>
</organism>
<reference evidence="4" key="1">
    <citation type="submission" date="2012-12" db="EMBL/GenBank/DDBJ databases">
        <authorList>
            <person name="Hellsten U."/>
            <person name="Grimwood J."/>
            <person name="Chapman J.A."/>
            <person name="Shapiro H."/>
            <person name="Aerts A."/>
            <person name="Otillar R.P."/>
            <person name="Terry A.Y."/>
            <person name="Boore J.L."/>
            <person name="Simakov O."/>
            <person name="Marletaz F."/>
            <person name="Cho S.-J."/>
            <person name="Edsinger-Gonzales E."/>
            <person name="Havlak P."/>
            <person name="Kuo D.-H."/>
            <person name="Larsson T."/>
            <person name="Lv J."/>
            <person name="Arendt D."/>
            <person name="Savage R."/>
            <person name="Osoegawa K."/>
            <person name="de Jong P."/>
            <person name="Lindberg D.R."/>
            <person name="Seaver E.C."/>
            <person name="Weisblat D.A."/>
            <person name="Putnam N.H."/>
            <person name="Grigoriev I.V."/>
            <person name="Rokhsar D.S."/>
        </authorList>
    </citation>
    <scope>NUCLEOTIDE SEQUENCE</scope>
    <source>
        <strain evidence="4">I ESC-2004</strain>
    </source>
</reference>
<dbReference type="PROSITE" id="PS50297">
    <property type="entry name" value="ANK_REP_REGION"/>
    <property type="match status" value="1"/>
</dbReference>
<dbReference type="EMBL" id="KB306169">
    <property type="protein sequence ID" value="ELU00104.1"/>
    <property type="molecule type" value="Genomic_DNA"/>
</dbReference>
<dbReference type="EMBL" id="AMQN01009771">
    <property type="status" value="NOT_ANNOTATED_CDS"/>
    <property type="molecule type" value="Genomic_DNA"/>
</dbReference>
<dbReference type="EnsemblMetazoa" id="CapteT188678">
    <property type="protein sequence ID" value="CapteP188678"/>
    <property type="gene ID" value="CapteG188678"/>
</dbReference>
<accession>R7U1K0</accession>
<name>R7U1K0_CAPTE</name>
<evidence type="ECO:0000313" key="2">
    <source>
        <dbReference type="EMBL" id="ELU00104.1"/>
    </source>
</evidence>
<feature type="repeat" description="ANK" evidence="1">
    <location>
        <begin position="39"/>
        <end position="61"/>
    </location>
</feature>
<dbReference type="AlphaFoldDB" id="R7U1K0"/>
<evidence type="ECO:0000313" key="3">
    <source>
        <dbReference type="EnsemblMetazoa" id="CapteP188678"/>
    </source>
</evidence>
<keyword evidence="1" id="KW-0040">ANK repeat</keyword>
<dbReference type="PROSITE" id="PS50088">
    <property type="entry name" value="ANK_REPEAT"/>
    <property type="match status" value="1"/>
</dbReference>
<reference evidence="2 4" key="2">
    <citation type="journal article" date="2013" name="Nature">
        <title>Insights into bilaterian evolution from three spiralian genomes.</title>
        <authorList>
            <person name="Simakov O."/>
            <person name="Marletaz F."/>
            <person name="Cho S.J."/>
            <person name="Edsinger-Gonzales E."/>
            <person name="Havlak P."/>
            <person name="Hellsten U."/>
            <person name="Kuo D.H."/>
            <person name="Larsson T."/>
            <person name="Lv J."/>
            <person name="Arendt D."/>
            <person name="Savage R."/>
            <person name="Osoegawa K."/>
            <person name="de Jong P."/>
            <person name="Grimwood J."/>
            <person name="Chapman J.A."/>
            <person name="Shapiro H."/>
            <person name="Aerts A."/>
            <person name="Otillar R.P."/>
            <person name="Terry A.Y."/>
            <person name="Boore J.L."/>
            <person name="Grigoriev I.V."/>
            <person name="Lindberg D.R."/>
            <person name="Seaver E.C."/>
            <person name="Weisblat D.A."/>
            <person name="Putnam N.H."/>
            <person name="Rokhsar D.S."/>
        </authorList>
    </citation>
    <scope>NUCLEOTIDE SEQUENCE</scope>
    <source>
        <strain evidence="2 4">I ESC-2004</strain>
    </source>
</reference>
<dbReference type="InterPro" id="IPR002110">
    <property type="entry name" value="Ankyrin_rpt"/>
</dbReference>
<dbReference type="OrthoDB" id="60433at2759"/>
<protein>
    <submittedName>
        <fullName evidence="2 3">Uncharacterized protein</fullName>
    </submittedName>
</protein>
<evidence type="ECO:0000313" key="4">
    <source>
        <dbReference type="Proteomes" id="UP000014760"/>
    </source>
</evidence>
<dbReference type="Gene3D" id="1.25.40.20">
    <property type="entry name" value="Ankyrin repeat-containing domain"/>
    <property type="match status" value="1"/>
</dbReference>
<keyword evidence="4" id="KW-1185">Reference proteome</keyword>
<dbReference type="InterPro" id="IPR036770">
    <property type="entry name" value="Ankyrin_rpt-contain_sf"/>
</dbReference>
<proteinExistence type="predicted"/>
<gene>
    <name evidence="2" type="ORF">CAPTEDRAFT_188678</name>
</gene>
<sequence>MKFLEPAPVLKGAGRFGVGAPPVAGALQLAANGEAASAEGYTPLHLAAMQGHEEVIEMLVQAYDLRPFVGAASTASATRDLSYYSGVPEGLGVPAPFMQPLVFPRPCAPPSSPADPSCAIHTHVPAIYFGEFSHSGRRLLRGRCVSPLRRHGRRWPLRVLWAEMDGAAKRCSVQPSLRSASVCYGRGMLNEQESRLTANCVTLTDFSHVMASCKDEMDMNGWCNGQAPHFGD</sequence>
<dbReference type="Pfam" id="PF00023">
    <property type="entry name" value="Ank"/>
    <property type="match status" value="1"/>
</dbReference>
<dbReference type="SMART" id="SM00248">
    <property type="entry name" value="ANK"/>
    <property type="match status" value="1"/>
</dbReference>